<keyword evidence="5" id="KW-1185">Reference proteome</keyword>
<evidence type="ECO:0000256" key="1">
    <source>
        <dbReference type="SAM" id="Phobius"/>
    </source>
</evidence>
<keyword evidence="1" id="KW-0472">Membrane</keyword>
<accession>A0A6J4E320</accession>
<evidence type="ECO:0008006" key="6">
    <source>
        <dbReference type="Google" id="ProtNLM"/>
    </source>
</evidence>
<dbReference type="Proteomes" id="UP001054892">
    <property type="component" value="Unassembled WGS sequence"/>
</dbReference>
<gene>
    <name evidence="2" type="ORF">TUM18999_22510</name>
    <name evidence="3" type="ORF">TUM20286_59670</name>
</gene>
<evidence type="ECO:0000313" key="3">
    <source>
        <dbReference type="EMBL" id="GJN56215.1"/>
    </source>
</evidence>
<feature type="transmembrane region" description="Helical" evidence="1">
    <location>
        <begin position="12"/>
        <end position="29"/>
    </location>
</feature>
<proteinExistence type="predicted"/>
<dbReference type="PANTHER" id="PTHR31881">
    <property type="match status" value="1"/>
</dbReference>
<dbReference type="KEGG" id="ptw:TUM18999_22510"/>
<protein>
    <recommendedName>
        <fullName evidence="6">DUF599 domain-containing protein</fullName>
    </recommendedName>
</protein>
<organism evidence="2 4">
    <name type="scientific">Pseudomonas tohonis</name>
    <dbReference type="NCBI Taxonomy" id="2725477"/>
    <lineage>
        <taxon>Bacteria</taxon>
        <taxon>Pseudomonadati</taxon>
        <taxon>Pseudomonadota</taxon>
        <taxon>Gammaproteobacteria</taxon>
        <taxon>Pseudomonadales</taxon>
        <taxon>Pseudomonadaceae</taxon>
        <taxon>Pseudomonas</taxon>
    </lineage>
</organism>
<reference evidence="2 4" key="1">
    <citation type="submission" date="2020-05" db="EMBL/GenBank/DDBJ databases">
        <title>Characterization of novel class B3 metallo-beta-lactamase from novel Pseudomonas species.</title>
        <authorList>
            <person name="Yamada K."/>
            <person name="Aoki K."/>
            <person name="Ishii Y."/>
        </authorList>
    </citation>
    <scope>NUCLEOTIDE SEQUENCE [LARGE SCALE GENOMIC DNA]</scope>
    <source>
        <strain evidence="2 4">TUM18999</strain>
        <strain evidence="3 5">TUM20286</strain>
    </source>
</reference>
<feature type="transmembrane region" description="Helical" evidence="1">
    <location>
        <begin position="193"/>
        <end position="221"/>
    </location>
</feature>
<dbReference type="EMBL" id="AP023189">
    <property type="protein sequence ID" value="BCG24060.1"/>
    <property type="molecule type" value="Genomic_DNA"/>
</dbReference>
<sequence length="250" mass="28479">MNDISELIDFHYLWNLLAILWFILCWGGYTRYATWKGRDTPCLASVMHLYREDWMRRLLLRDNRIADASVIGNLERNASFFASSTLIILAGVLTVLGSTDRAVSILADLPYVEPASRGISEVKLLAIAVVFVYSFFTFSWCMRQYNFAAVLVGAAPMIGERNVGDQERKDFAVRTARVISLAANQFNLGLRSYYFGLAMLAWFINPWFFMLITAGVVLVLYRREFHSAVLEVMVYTPTTQAAEPPKEKNE</sequence>
<evidence type="ECO:0000313" key="4">
    <source>
        <dbReference type="Proteomes" id="UP000509383"/>
    </source>
</evidence>
<dbReference type="EMBL" id="BQKM01000028">
    <property type="protein sequence ID" value="GJN56215.1"/>
    <property type="molecule type" value="Genomic_DNA"/>
</dbReference>
<dbReference type="Pfam" id="PF04654">
    <property type="entry name" value="DUF599"/>
    <property type="match status" value="1"/>
</dbReference>
<dbReference type="RefSeq" id="WP_173179511.1">
    <property type="nucleotide sequence ID" value="NZ_AP023189.1"/>
</dbReference>
<dbReference type="InterPro" id="IPR006747">
    <property type="entry name" value="DUF599"/>
</dbReference>
<keyword evidence="1" id="KW-0812">Transmembrane</keyword>
<evidence type="ECO:0000313" key="5">
    <source>
        <dbReference type="Proteomes" id="UP001054892"/>
    </source>
</evidence>
<feature type="transmembrane region" description="Helical" evidence="1">
    <location>
        <begin position="78"/>
        <end position="96"/>
    </location>
</feature>
<keyword evidence="1" id="KW-1133">Transmembrane helix</keyword>
<evidence type="ECO:0000313" key="2">
    <source>
        <dbReference type="EMBL" id="BCG24060.1"/>
    </source>
</evidence>
<name>A0A6J4E320_9PSED</name>
<dbReference type="PANTHER" id="PTHR31881:SF6">
    <property type="entry name" value="OS09G0494600 PROTEIN"/>
    <property type="match status" value="1"/>
</dbReference>
<dbReference type="AlphaFoldDB" id="A0A6J4E320"/>
<dbReference type="Proteomes" id="UP000509383">
    <property type="component" value="Chromosome"/>
</dbReference>
<feature type="transmembrane region" description="Helical" evidence="1">
    <location>
        <begin position="124"/>
        <end position="142"/>
    </location>
</feature>